<gene>
    <name evidence="1" type="ORF">SAMN02746089_02515</name>
</gene>
<dbReference type="RefSeq" id="WP_073345994.1">
    <property type="nucleotide sequence ID" value="NZ_FQVH01000043.1"/>
</dbReference>
<dbReference type="AlphaFoldDB" id="A0A1M5EBB5"/>
<dbReference type="Proteomes" id="UP000184088">
    <property type="component" value="Unassembled WGS sequence"/>
</dbReference>
<dbReference type="OrthoDB" id="165650at2"/>
<proteinExistence type="predicted"/>
<name>A0A1M5EBB5_9THEO</name>
<protein>
    <recommendedName>
        <fullName evidence="3">DUF4258 domain-containing protein</fullName>
    </recommendedName>
</protein>
<reference evidence="1 2" key="1">
    <citation type="submission" date="2016-11" db="EMBL/GenBank/DDBJ databases">
        <authorList>
            <person name="Jaros S."/>
            <person name="Januszkiewicz K."/>
            <person name="Wedrychowicz H."/>
        </authorList>
    </citation>
    <scope>NUCLEOTIDE SEQUENCE [LARGE SCALE GENOMIC DNA]</scope>
    <source>
        <strain evidence="1 2">DSM 17918</strain>
    </source>
</reference>
<dbReference type="EMBL" id="FQVH01000043">
    <property type="protein sequence ID" value="SHF76487.1"/>
    <property type="molecule type" value="Genomic_DNA"/>
</dbReference>
<dbReference type="STRING" id="1121256.SAMN02746089_02515"/>
<accession>A0A1M5EBB5</accession>
<evidence type="ECO:0008006" key="3">
    <source>
        <dbReference type="Google" id="ProtNLM"/>
    </source>
</evidence>
<sequence length="99" mass="11560">MFVQMWGCDVDIQFSKHALKRISERNILKEIIINDLITSENKIGELKNNQRFALIDKTTNTTIIAQIRDFGETIMIITVVDKAEKFKTKYHTDVIIYIN</sequence>
<evidence type="ECO:0000313" key="2">
    <source>
        <dbReference type="Proteomes" id="UP000184088"/>
    </source>
</evidence>
<evidence type="ECO:0000313" key="1">
    <source>
        <dbReference type="EMBL" id="SHF76487.1"/>
    </source>
</evidence>
<keyword evidence="2" id="KW-1185">Reference proteome</keyword>
<organism evidence="1 2">
    <name type="scientific">Caldanaerobius fijiensis DSM 17918</name>
    <dbReference type="NCBI Taxonomy" id="1121256"/>
    <lineage>
        <taxon>Bacteria</taxon>
        <taxon>Bacillati</taxon>
        <taxon>Bacillota</taxon>
        <taxon>Clostridia</taxon>
        <taxon>Thermoanaerobacterales</taxon>
        <taxon>Thermoanaerobacteraceae</taxon>
        <taxon>Caldanaerobius</taxon>
    </lineage>
</organism>